<reference evidence="1" key="1">
    <citation type="submission" date="2023-06" db="EMBL/GenBank/DDBJ databases">
        <title>Genome-scale phylogeny and comparative genomics of the fungal order Sordariales.</title>
        <authorList>
            <consortium name="Lawrence Berkeley National Laboratory"/>
            <person name="Hensen N."/>
            <person name="Bonometti L."/>
            <person name="Westerberg I."/>
            <person name="Brannstrom I.O."/>
            <person name="Guillou S."/>
            <person name="Cros-Aarteil S."/>
            <person name="Calhoun S."/>
            <person name="Haridas S."/>
            <person name="Kuo A."/>
            <person name="Mondo S."/>
            <person name="Pangilinan J."/>
            <person name="Riley R."/>
            <person name="LaButti K."/>
            <person name="Andreopoulos B."/>
            <person name="Lipzen A."/>
            <person name="Chen C."/>
            <person name="Yanf M."/>
            <person name="Daum C."/>
            <person name="Ng V."/>
            <person name="Clum A."/>
            <person name="Steindorff A."/>
            <person name="Ohm R."/>
            <person name="Martin F."/>
            <person name="Silar P."/>
            <person name="Natvig D."/>
            <person name="Lalanne C."/>
            <person name="Gautier V."/>
            <person name="Ament-velasquez S.L."/>
            <person name="Kruys A."/>
            <person name="Hutchinson M.I."/>
            <person name="Powell A.J."/>
            <person name="Barry K."/>
            <person name="Miller A.N."/>
            <person name="Grigoriev I.V."/>
            <person name="Debuchy R."/>
            <person name="Gladieux P."/>
            <person name="Thoren M.H."/>
            <person name="Johannesson H."/>
        </authorList>
    </citation>
    <scope>NUCLEOTIDE SEQUENCE</scope>
    <source>
        <strain evidence="1">SMH3187-1</strain>
    </source>
</reference>
<sequence length="93" mass="10437">MHFKTSREGDCCQGGCTGDTCRPRGRRNGLCNWRNKTKTRGGEYVIMWYCCQCGCENNEATSTSCFECSHARCSACAIEVTRKKSLVLATDRH</sequence>
<keyword evidence="2" id="KW-1185">Reference proteome</keyword>
<dbReference type="AlphaFoldDB" id="A0AA40EFV4"/>
<evidence type="ECO:0008006" key="3">
    <source>
        <dbReference type="Google" id="ProtNLM"/>
    </source>
</evidence>
<evidence type="ECO:0000313" key="2">
    <source>
        <dbReference type="Proteomes" id="UP001172155"/>
    </source>
</evidence>
<accession>A0AA40EFV4</accession>
<dbReference type="EMBL" id="JAUKUD010000006">
    <property type="protein sequence ID" value="KAK0740089.1"/>
    <property type="molecule type" value="Genomic_DNA"/>
</dbReference>
<evidence type="ECO:0000313" key="1">
    <source>
        <dbReference type="EMBL" id="KAK0740089.1"/>
    </source>
</evidence>
<proteinExistence type="predicted"/>
<protein>
    <recommendedName>
        <fullName evidence="3">RanBP2-type domain-containing protein</fullName>
    </recommendedName>
</protein>
<name>A0AA40EFV4_9PEZI</name>
<dbReference type="Proteomes" id="UP001172155">
    <property type="component" value="Unassembled WGS sequence"/>
</dbReference>
<organism evidence="1 2">
    <name type="scientific">Schizothecium vesticola</name>
    <dbReference type="NCBI Taxonomy" id="314040"/>
    <lineage>
        <taxon>Eukaryota</taxon>
        <taxon>Fungi</taxon>
        <taxon>Dikarya</taxon>
        <taxon>Ascomycota</taxon>
        <taxon>Pezizomycotina</taxon>
        <taxon>Sordariomycetes</taxon>
        <taxon>Sordariomycetidae</taxon>
        <taxon>Sordariales</taxon>
        <taxon>Schizotheciaceae</taxon>
        <taxon>Schizothecium</taxon>
    </lineage>
</organism>
<comment type="caution">
    <text evidence="1">The sequence shown here is derived from an EMBL/GenBank/DDBJ whole genome shotgun (WGS) entry which is preliminary data.</text>
</comment>
<gene>
    <name evidence="1" type="ORF">B0T18DRAFT_417189</name>
</gene>